<dbReference type="EMBL" id="OA565979">
    <property type="protein sequence ID" value="CAD7198060.1"/>
    <property type="molecule type" value="Genomic_DNA"/>
</dbReference>
<dbReference type="SMART" id="SM00875">
    <property type="entry name" value="BACK"/>
    <property type="match status" value="1"/>
</dbReference>
<dbReference type="Gene3D" id="2.120.10.80">
    <property type="entry name" value="Kelch-type beta propeller"/>
    <property type="match status" value="1"/>
</dbReference>
<protein>
    <recommendedName>
        <fullName evidence="3">BTB domain-containing protein</fullName>
    </recommendedName>
</protein>
<keyword evidence="1" id="KW-0880">Kelch repeat</keyword>
<dbReference type="Pfam" id="PF00651">
    <property type="entry name" value="BTB"/>
    <property type="match status" value="1"/>
</dbReference>
<accession>A0A7R8Z8A6</accession>
<dbReference type="InterPro" id="IPR000210">
    <property type="entry name" value="BTB/POZ_dom"/>
</dbReference>
<dbReference type="SUPFAM" id="SSF117281">
    <property type="entry name" value="Kelch motif"/>
    <property type="match status" value="1"/>
</dbReference>
<dbReference type="InterPro" id="IPR011705">
    <property type="entry name" value="BACK"/>
</dbReference>
<dbReference type="GO" id="GO:0003779">
    <property type="term" value="F:actin binding"/>
    <property type="evidence" value="ECO:0007669"/>
    <property type="project" value="UniProtKB-KW"/>
</dbReference>
<dbReference type="PROSITE" id="PS50097">
    <property type="entry name" value="BTB"/>
    <property type="match status" value="1"/>
</dbReference>
<reference evidence="4" key="1">
    <citation type="submission" date="2020-11" db="EMBL/GenBank/DDBJ databases">
        <authorList>
            <person name="Tran Van P."/>
        </authorList>
    </citation>
    <scope>NUCLEOTIDE SEQUENCE</scope>
</reference>
<organism evidence="4">
    <name type="scientific">Timema douglasi</name>
    <name type="common">Walking stick</name>
    <dbReference type="NCBI Taxonomy" id="61478"/>
    <lineage>
        <taxon>Eukaryota</taxon>
        <taxon>Metazoa</taxon>
        <taxon>Ecdysozoa</taxon>
        <taxon>Arthropoda</taxon>
        <taxon>Hexapoda</taxon>
        <taxon>Insecta</taxon>
        <taxon>Pterygota</taxon>
        <taxon>Neoptera</taxon>
        <taxon>Polyneoptera</taxon>
        <taxon>Phasmatodea</taxon>
        <taxon>Timematodea</taxon>
        <taxon>Timematoidea</taxon>
        <taxon>Timematidae</taxon>
        <taxon>Timema</taxon>
    </lineage>
</organism>
<dbReference type="Gene3D" id="3.30.710.10">
    <property type="entry name" value="Potassium Channel Kv1.1, Chain A"/>
    <property type="match status" value="1"/>
</dbReference>
<name>A0A7R8Z8A6_TIMDO</name>
<sequence length="847" mass="94864">MTRVREWGLQDRPLNTVQFESPSHTGMLLCGLNTLRTRGWLLDVTLLAEGEAFQAHRAVLASCSDYFRAMFTDAMRESRQSEICLNGVTAAGIRLLLDYAYTSRLALNLANIQDVLSAASHIQVVAVVEACSNYLQVQDMFTCAISTTLTVDWTGDDGAIEAQLDLENCVDLATIAETYSLSQLRRRVYRLMCGHLCEFSRQPDFHRLSPGQLEHLLACDFPVDCPEGEVLRIVTRWVRWDLPQRLSCLPRLLRRVHFSEIAPWDMEASLQAAVTVSMWLYEHLPSVPFPQFMWLYEHLPSVVPLPQSPCGSMSIYPLLFHLLQSMWPYEHLPSVVSLPQSMWPYDHLPSVVSFPQSPCGPMNIYPLLFLFPSTCGPMNICPLLFLFPSPCGSINICPLLFLFSSSCGSMNICPLLFLFPSSRGPMSICPLFLFHSSCGPMSICPLFLFHSSCGPMSICPLFLFLSSCGPMRICPLFLFLRPTCYQDQQLYRLVIAETCRQTRVPLPTPSPTPSTALVNSRGMEMAVVKVGGFGIAGITNEITYFLPSAGKWRHLTTIPHVEQCNFGTVVLDNELYVVGGCFNQSLQENIHPFGFFYSPRYNKWSTMAPMQRERCRFSLNVLGGRLYAIGGASEADDVMVGEDGEVSACERYDPETDCWECVRPLPGYRTQHAGAVWGNRQLYVCGGLDRDLVLSSMRCYDIASDTWESRAPMLAPRADHIMLALGERLYVCGGWAEDAETGNRILVDTIDVYDVSTDSWKVVSRVPTPRAHAGIVGVGSKIYIIGGFRGDALFDRATAVIECYDLETDSWTTGDKYPHEIWEHTCVTLYIPRCRDDMEVLAGQGRG</sequence>
<dbReference type="SMART" id="SM00225">
    <property type="entry name" value="BTB"/>
    <property type="match status" value="1"/>
</dbReference>
<dbReference type="Gene3D" id="1.25.40.420">
    <property type="match status" value="1"/>
</dbReference>
<proteinExistence type="predicted"/>
<dbReference type="InterPro" id="IPR006652">
    <property type="entry name" value="Kelch_1"/>
</dbReference>
<dbReference type="SMART" id="SM00612">
    <property type="entry name" value="Kelch"/>
    <property type="match status" value="5"/>
</dbReference>
<dbReference type="PANTHER" id="PTHR45632">
    <property type="entry name" value="LD33804P"/>
    <property type="match status" value="1"/>
</dbReference>
<dbReference type="PANTHER" id="PTHR45632:SF3">
    <property type="entry name" value="KELCH-LIKE PROTEIN 32"/>
    <property type="match status" value="1"/>
</dbReference>
<keyword evidence="2" id="KW-0677">Repeat</keyword>
<dbReference type="Pfam" id="PF07707">
    <property type="entry name" value="BACK"/>
    <property type="match status" value="1"/>
</dbReference>
<dbReference type="InterPro" id="IPR011333">
    <property type="entry name" value="SKP1/BTB/POZ_sf"/>
</dbReference>
<evidence type="ECO:0000256" key="2">
    <source>
        <dbReference type="ARBA" id="ARBA00022737"/>
    </source>
</evidence>
<dbReference type="SUPFAM" id="SSF54695">
    <property type="entry name" value="POZ domain"/>
    <property type="match status" value="1"/>
</dbReference>
<dbReference type="Pfam" id="PF24681">
    <property type="entry name" value="Kelch_KLHDC2_KLHL20_DRC7"/>
    <property type="match status" value="1"/>
</dbReference>
<dbReference type="Pfam" id="PF01344">
    <property type="entry name" value="Kelch_1"/>
    <property type="match status" value="1"/>
</dbReference>
<dbReference type="AlphaFoldDB" id="A0A7R8Z8A6"/>
<evidence type="ECO:0000259" key="3">
    <source>
        <dbReference type="PROSITE" id="PS50097"/>
    </source>
</evidence>
<evidence type="ECO:0000313" key="4">
    <source>
        <dbReference type="EMBL" id="CAD7198060.1"/>
    </source>
</evidence>
<dbReference type="InterPro" id="IPR015915">
    <property type="entry name" value="Kelch-typ_b-propeller"/>
</dbReference>
<feature type="domain" description="BTB" evidence="3">
    <location>
        <begin position="42"/>
        <end position="109"/>
    </location>
</feature>
<evidence type="ECO:0000256" key="1">
    <source>
        <dbReference type="ARBA" id="ARBA00022441"/>
    </source>
</evidence>
<gene>
    <name evidence="4" type="ORF">TDIB3V08_LOCUS4349</name>
</gene>